<evidence type="ECO:0000313" key="2">
    <source>
        <dbReference type="Proteomes" id="UP000318288"/>
    </source>
</evidence>
<keyword evidence="1" id="KW-0808">Transferase</keyword>
<protein>
    <submittedName>
        <fullName evidence="1">MraY-like glycosyltransferase</fullName>
    </submittedName>
</protein>
<accession>A0A5C6F1C3</accession>
<keyword evidence="2" id="KW-1185">Reference proteome</keyword>
<dbReference type="Proteomes" id="UP000318288">
    <property type="component" value="Unassembled WGS sequence"/>
</dbReference>
<name>A0A5C6F1C3_9BACT</name>
<dbReference type="AlphaFoldDB" id="A0A5C6F1C3"/>
<dbReference type="EMBL" id="SJPW01000004">
    <property type="protein sequence ID" value="TWU54370.1"/>
    <property type="molecule type" value="Genomic_DNA"/>
</dbReference>
<dbReference type="GO" id="GO:0016740">
    <property type="term" value="F:transferase activity"/>
    <property type="evidence" value="ECO:0007669"/>
    <property type="project" value="UniProtKB-KW"/>
</dbReference>
<comment type="caution">
    <text evidence="1">The sequence shown here is derived from an EMBL/GenBank/DDBJ whole genome shotgun (WGS) entry which is preliminary data.</text>
</comment>
<proteinExistence type="predicted"/>
<gene>
    <name evidence="1" type="ORF">Poly51_30870</name>
</gene>
<evidence type="ECO:0000313" key="1">
    <source>
        <dbReference type="EMBL" id="TWU54370.1"/>
    </source>
</evidence>
<sequence length="81" mass="9253">MIRSGGGQLFEMVAVLPPPAYRYRYLNVSLQAFSPERERCHNGRQPSSPLRSFYTLPLAEHWLASNGVVVLYSRSRPFAVR</sequence>
<reference evidence="1 2" key="1">
    <citation type="submission" date="2019-02" db="EMBL/GenBank/DDBJ databases">
        <title>Deep-cultivation of Planctomycetes and their phenomic and genomic characterization uncovers novel biology.</title>
        <authorList>
            <person name="Wiegand S."/>
            <person name="Jogler M."/>
            <person name="Boedeker C."/>
            <person name="Pinto D."/>
            <person name="Vollmers J."/>
            <person name="Rivas-Marin E."/>
            <person name="Kohn T."/>
            <person name="Peeters S.H."/>
            <person name="Heuer A."/>
            <person name="Rast P."/>
            <person name="Oberbeckmann S."/>
            <person name="Bunk B."/>
            <person name="Jeske O."/>
            <person name="Meyerdierks A."/>
            <person name="Storesund J.E."/>
            <person name="Kallscheuer N."/>
            <person name="Luecker S."/>
            <person name="Lage O.M."/>
            <person name="Pohl T."/>
            <person name="Merkel B.J."/>
            <person name="Hornburger P."/>
            <person name="Mueller R.-W."/>
            <person name="Bruemmer F."/>
            <person name="Labrenz M."/>
            <person name="Spormann A.M."/>
            <person name="Op Den Camp H."/>
            <person name="Overmann J."/>
            <person name="Amann R."/>
            <person name="Jetten M.S.M."/>
            <person name="Mascher T."/>
            <person name="Medema M.H."/>
            <person name="Devos D.P."/>
            <person name="Kaster A.-K."/>
            <person name="Ovreas L."/>
            <person name="Rohde M."/>
            <person name="Galperin M.Y."/>
            <person name="Jogler C."/>
        </authorList>
    </citation>
    <scope>NUCLEOTIDE SEQUENCE [LARGE SCALE GENOMIC DNA]</scope>
    <source>
        <strain evidence="1 2">Poly51</strain>
    </source>
</reference>
<organism evidence="1 2">
    <name type="scientific">Rubripirellula tenax</name>
    <dbReference type="NCBI Taxonomy" id="2528015"/>
    <lineage>
        <taxon>Bacteria</taxon>
        <taxon>Pseudomonadati</taxon>
        <taxon>Planctomycetota</taxon>
        <taxon>Planctomycetia</taxon>
        <taxon>Pirellulales</taxon>
        <taxon>Pirellulaceae</taxon>
        <taxon>Rubripirellula</taxon>
    </lineage>
</organism>